<accession>A0A0R2BIQ6</accession>
<dbReference type="NCBIfam" id="TIGR01598">
    <property type="entry name" value="holin_phiLC3"/>
    <property type="match status" value="1"/>
</dbReference>
<dbReference type="PATRIC" id="fig|1423738.3.peg.1599"/>
<keyword evidence="3" id="KW-1185">Reference proteome</keyword>
<sequence>MKINWKVRLLNKKFWLAIVPAFLLFAQVIAVPFGYDFKTDLINEQATAIINAFFAFLTVLGVVVDPTTPGIDDSPQALKYDKEVCK</sequence>
<reference evidence="2 3" key="1">
    <citation type="journal article" date="2015" name="Genome Announc.">
        <title>Expanding the biotechnology potential of lactobacilli through comparative genomics of 213 strains and associated genera.</title>
        <authorList>
            <person name="Sun Z."/>
            <person name="Harris H.M."/>
            <person name="McCann A."/>
            <person name="Guo C."/>
            <person name="Argimon S."/>
            <person name="Zhang W."/>
            <person name="Yang X."/>
            <person name="Jeffery I.B."/>
            <person name="Cooney J.C."/>
            <person name="Kagawa T.F."/>
            <person name="Liu W."/>
            <person name="Song Y."/>
            <person name="Salvetti E."/>
            <person name="Wrobel A."/>
            <person name="Rasinkangas P."/>
            <person name="Parkhill J."/>
            <person name="Rea M.C."/>
            <person name="O'Sullivan O."/>
            <person name="Ritari J."/>
            <person name="Douillard F.P."/>
            <person name="Paul Ross R."/>
            <person name="Yang R."/>
            <person name="Briner A.E."/>
            <person name="Felis G.E."/>
            <person name="de Vos W.M."/>
            <person name="Barrangou R."/>
            <person name="Klaenhammer T.R."/>
            <person name="Caufield P.W."/>
            <person name="Cui Y."/>
            <person name="Zhang H."/>
            <person name="O'Toole P.W."/>
        </authorList>
    </citation>
    <scope>NUCLEOTIDE SEQUENCE [LARGE SCALE GENOMIC DNA]</scope>
    <source>
        <strain evidence="2 3">DSM 20335</strain>
    </source>
</reference>
<dbReference type="EMBL" id="AYYK01000004">
    <property type="protein sequence ID" value="KRM79406.1"/>
    <property type="molecule type" value="Genomic_DNA"/>
</dbReference>
<dbReference type="OrthoDB" id="3176072at2"/>
<keyword evidence="1" id="KW-1133">Transmembrane helix</keyword>
<evidence type="ECO:0000313" key="2">
    <source>
        <dbReference type="EMBL" id="KRM79406.1"/>
    </source>
</evidence>
<dbReference type="RefSeq" id="WP_057755631.1">
    <property type="nucleotide sequence ID" value="NZ_AYYK01000004.1"/>
</dbReference>
<evidence type="ECO:0008006" key="4">
    <source>
        <dbReference type="Google" id="ProtNLM"/>
    </source>
</evidence>
<comment type="caution">
    <text evidence="2">The sequence shown here is derived from an EMBL/GenBank/DDBJ whole genome shotgun (WGS) entry which is preliminary data.</text>
</comment>
<dbReference type="STRING" id="1423738.FC84_GL001581"/>
<keyword evidence="1" id="KW-0812">Transmembrane</keyword>
<dbReference type="Proteomes" id="UP000051813">
    <property type="component" value="Unassembled WGS sequence"/>
</dbReference>
<dbReference type="InterPro" id="IPR006485">
    <property type="entry name" value="Phage-like_holin"/>
</dbReference>
<evidence type="ECO:0000256" key="1">
    <source>
        <dbReference type="SAM" id="Phobius"/>
    </source>
</evidence>
<keyword evidence="1" id="KW-0472">Membrane</keyword>
<dbReference type="AlphaFoldDB" id="A0A0R2BIQ6"/>
<dbReference type="Pfam" id="PF04531">
    <property type="entry name" value="Phage_holin_1"/>
    <property type="match status" value="1"/>
</dbReference>
<name>A0A0R2BIQ6_9LACO</name>
<gene>
    <name evidence="2" type="ORF">FC84_GL001581</name>
</gene>
<evidence type="ECO:0000313" key="3">
    <source>
        <dbReference type="Proteomes" id="UP000051813"/>
    </source>
</evidence>
<protein>
    <recommendedName>
        <fullName evidence="4">Phage phi LC3 family holin</fullName>
    </recommendedName>
</protein>
<organism evidence="2 3">
    <name type="scientific">Lapidilactobacillus dextrinicus DSM 20335</name>
    <dbReference type="NCBI Taxonomy" id="1423738"/>
    <lineage>
        <taxon>Bacteria</taxon>
        <taxon>Bacillati</taxon>
        <taxon>Bacillota</taxon>
        <taxon>Bacilli</taxon>
        <taxon>Lactobacillales</taxon>
        <taxon>Lactobacillaceae</taxon>
        <taxon>Lapidilactobacillus</taxon>
    </lineage>
</organism>
<feature type="transmembrane region" description="Helical" evidence="1">
    <location>
        <begin position="46"/>
        <end position="64"/>
    </location>
</feature>
<proteinExistence type="predicted"/>